<feature type="region of interest" description="Disordered" evidence="8">
    <location>
        <begin position="118"/>
        <end position="163"/>
    </location>
</feature>
<dbReference type="InterPro" id="IPR016032">
    <property type="entry name" value="Sig_transdc_resp-reg_C-effctor"/>
</dbReference>
<evidence type="ECO:0000256" key="1">
    <source>
        <dbReference type="ARBA" id="ARBA00022553"/>
    </source>
</evidence>
<dbReference type="InterPro" id="IPR001789">
    <property type="entry name" value="Sig_transdc_resp-reg_receiver"/>
</dbReference>
<name>A0AAE6Y772_STRAT</name>
<evidence type="ECO:0000259" key="10">
    <source>
        <dbReference type="PROSITE" id="PS51755"/>
    </source>
</evidence>
<dbReference type="GO" id="GO:0000156">
    <property type="term" value="F:phosphorelay response regulator activity"/>
    <property type="evidence" value="ECO:0007669"/>
    <property type="project" value="TreeGrafter"/>
</dbReference>
<keyword evidence="2" id="KW-0902">Two-component regulatory system</keyword>
<keyword evidence="3" id="KW-0805">Transcription regulation</keyword>
<dbReference type="Pfam" id="PF00486">
    <property type="entry name" value="Trans_reg_C"/>
    <property type="match status" value="1"/>
</dbReference>
<dbReference type="RefSeq" id="WP_078633227.1">
    <property type="nucleotide sequence ID" value="NZ_CM007717.1"/>
</dbReference>
<evidence type="ECO:0000256" key="7">
    <source>
        <dbReference type="PROSITE-ProRule" id="PRU01091"/>
    </source>
</evidence>
<dbReference type="InterPro" id="IPR011006">
    <property type="entry name" value="CheY-like_superfamily"/>
</dbReference>
<dbReference type="PANTHER" id="PTHR48111">
    <property type="entry name" value="REGULATOR OF RPOS"/>
    <property type="match status" value="1"/>
</dbReference>
<dbReference type="GO" id="GO:0032993">
    <property type="term" value="C:protein-DNA complex"/>
    <property type="evidence" value="ECO:0007669"/>
    <property type="project" value="TreeGrafter"/>
</dbReference>
<sequence>MRVLLIEDDDRVAGPLTEGLSRFGFTVDRARSGAEGLAAGEPDTVLLDLGLPDMDGIEVCRALRSRSQVPIIMITARSDEVDRVLGLEIGADDYVSKPFGVRELIARIRAVSRRTQFGHPGRAAAGHPGRGEYAAFPGSAGPPAPPLSQTQARPPSSWPSSPDAAAFVQRIGPLTIDRRTHQVHLDGTPIALSPKEYDLLACLAGDPGAVCTRQHILDIVWQPNYFGPTKTLDVHIAALRRKLGDSAWIDTIRGVGFRLRPPAGAPAAVPGWPGPEQDAR</sequence>
<dbReference type="GO" id="GO:0000976">
    <property type="term" value="F:transcription cis-regulatory region binding"/>
    <property type="evidence" value="ECO:0007669"/>
    <property type="project" value="TreeGrafter"/>
</dbReference>
<organism evidence="12 14">
    <name type="scientific">Streptomyces antibioticus</name>
    <dbReference type="NCBI Taxonomy" id="1890"/>
    <lineage>
        <taxon>Bacteria</taxon>
        <taxon>Bacillati</taxon>
        <taxon>Actinomycetota</taxon>
        <taxon>Actinomycetes</taxon>
        <taxon>Kitasatosporales</taxon>
        <taxon>Streptomycetaceae</taxon>
        <taxon>Streptomyces</taxon>
    </lineage>
</organism>
<dbReference type="Gene3D" id="3.40.50.2300">
    <property type="match status" value="1"/>
</dbReference>
<dbReference type="InterPro" id="IPR039420">
    <property type="entry name" value="WalR-like"/>
</dbReference>
<dbReference type="EMBL" id="LHQL01000007">
    <property type="protein sequence ID" value="OOQ52956.1"/>
    <property type="molecule type" value="Genomic_DNA"/>
</dbReference>
<evidence type="ECO:0000256" key="8">
    <source>
        <dbReference type="SAM" id="MobiDB-lite"/>
    </source>
</evidence>
<feature type="domain" description="Response regulatory" evidence="9">
    <location>
        <begin position="2"/>
        <end position="112"/>
    </location>
</feature>
<reference evidence="11 13" key="1">
    <citation type="submission" date="2015-07" db="EMBL/GenBank/DDBJ databases">
        <title>Draft Genome Sequence of Streptomyces antibioticus, IMRU 3720 reveals insights in the evolution of actinomycin biosynthetic gene clusters in Streptomyces.</title>
        <authorList>
            <person name="Crnovcic I."/>
            <person name="Ruckert C."/>
            <person name="Kalinowksi J."/>
            <person name="Keller U."/>
        </authorList>
    </citation>
    <scope>NUCLEOTIDE SEQUENCE [LARGE SCALE GENOMIC DNA]</scope>
    <source>
        <strain evidence="11 13">DSM 41481</strain>
    </source>
</reference>
<dbReference type="Pfam" id="PF00072">
    <property type="entry name" value="Response_reg"/>
    <property type="match status" value="1"/>
</dbReference>
<evidence type="ECO:0000256" key="3">
    <source>
        <dbReference type="ARBA" id="ARBA00023015"/>
    </source>
</evidence>
<accession>A0AAE6Y772</accession>
<reference evidence="12 14" key="2">
    <citation type="submission" date="2020-03" db="EMBL/GenBank/DDBJ databases">
        <title>Is there a link between lipid content and antibiotic production in Streptomyces?</title>
        <authorList>
            <person name="David M."/>
            <person name="Lejeune C."/>
            <person name="Abreu S."/>
            <person name="Thibessard A."/>
            <person name="Leblond P."/>
            <person name="Chaminade P."/>
            <person name="Virolle M.-J."/>
        </authorList>
    </citation>
    <scope>NUCLEOTIDE SEQUENCE [LARGE SCALE GENOMIC DNA]</scope>
    <source>
        <strain evidence="12 14">DSM 41481</strain>
    </source>
</reference>
<keyword evidence="5" id="KW-0804">Transcription</keyword>
<dbReference type="PROSITE" id="PS50110">
    <property type="entry name" value="RESPONSE_REGULATORY"/>
    <property type="match status" value="1"/>
</dbReference>
<evidence type="ECO:0000313" key="14">
    <source>
        <dbReference type="Proteomes" id="UP000502504"/>
    </source>
</evidence>
<keyword evidence="1 6" id="KW-0597">Phosphoprotein</keyword>
<dbReference type="CDD" id="cd00383">
    <property type="entry name" value="trans_reg_C"/>
    <property type="match status" value="1"/>
</dbReference>
<dbReference type="SUPFAM" id="SSF52172">
    <property type="entry name" value="CheY-like"/>
    <property type="match status" value="1"/>
</dbReference>
<dbReference type="InterPro" id="IPR036388">
    <property type="entry name" value="WH-like_DNA-bd_sf"/>
</dbReference>
<dbReference type="Gene3D" id="1.10.10.10">
    <property type="entry name" value="Winged helix-like DNA-binding domain superfamily/Winged helix DNA-binding domain"/>
    <property type="match status" value="1"/>
</dbReference>
<feature type="compositionally biased region" description="Low complexity" evidence="8">
    <location>
        <begin position="118"/>
        <end position="127"/>
    </location>
</feature>
<dbReference type="Proteomes" id="UP000502504">
    <property type="component" value="Chromosome"/>
</dbReference>
<dbReference type="AlphaFoldDB" id="A0AAE6Y772"/>
<dbReference type="PANTHER" id="PTHR48111:SF1">
    <property type="entry name" value="TWO-COMPONENT RESPONSE REGULATOR ORR33"/>
    <property type="match status" value="1"/>
</dbReference>
<evidence type="ECO:0000256" key="5">
    <source>
        <dbReference type="ARBA" id="ARBA00023163"/>
    </source>
</evidence>
<protein>
    <submittedName>
        <fullName evidence="12">Response regulator transcription factor</fullName>
    </submittedName>
    <submittedName>
        <fullName evidence="11">Transcriptional regulator</fullName>
    </submittedName>
</protein>
<evidence type="ECO:0000256" key="6">
    <source>
        <dbReference type="PROSITE-ProRule" id="PRU00169"/>
    </source>
</evidence>
<keyword evidence="4 7" id="KW-0238">DNA-binding</keyword>
<dbReference type="Proteomes" id="UP000190306">
    <property type="component" value="Chromosome"/>
</dbReference>
<dbReference type="SMART" id="SM00862">
    <property type="entry name" value="Trans_reg_C"/>
    <property type="match status" value="1"/>
</dbReference>
<feature type="modified residue" description="4-aspartylphosphate" evidence="6">
    <location>
        <position position="48"/>
    </location>
</feature>
<keyword evidence="13" id="KW-1185">Reference proteome</keyword>
<evidence type="ECO:0000313" key="12">
    <source>
        <dbReference type="EMBL" id="QIT44112.1"/>
    </source>
</evidence>
<evidence type="ECO:0000256" key="2">
    <source>
        <dbReference type="ARBA" id="ARBA00023012"/>
    </source>
</evidence>
<feature type="compositionally biased region" description="Low complexity" evidence="8">
    <location>
        <begin position="152"/>
        <end position="163"/>
    </location>
</feature>
<dbReference type="InterPro" id="IPR001867">
    <property type="entry name" value="OmpR/PhoB-type_DNA-bd"/>
</dbReference>
<dbReference type="EMBL" id="CP050692">
    <property type="protein sequence ID" value="QIT44112.1"/>
    <property type="molecule type" value="Genomic_DNA"/>
</dbReference>
<gene>
    <name evidence="11" type="ORF">AFM16_11395</name>
    <name evidence="12" type="ORF">HCX60_11560</name>
</gene>
<feature type="domain" description="OmpR/PhoB-type" evidence="10">
    <location>
        <begin position="166"/>
        <end position="261"/>
    </location>
</feature>
<evidence type="ECO:0000259" key="9">
    <source>
        <dbReference type="PROSITE" id="PS50110"/>
    </source>
</evidence>
<dbReference type="SUPFAM" id="SSF46894">
    <property type="entry name" value="C-terminal effector domain of the bipartite response regulators"/>
    <property type="match status" value="1"/>
</dbReference>
<evidence type="ECO:0000256" key="4">
    <source>
        <dbReference type="ARBA" id="ARBA00023125"/>
    </source>
</evidence>
<evidence type="ECO:0000313" key="11">
    <source>
        <dbReference type="EMBL" id="OOQ52956.1"/>
    </source>
</evidence>
<feature type="DNA-binding region" description="OmpR/PhoB-type" evidence="7">
    <location>
        <begin position="166"/>
        <end position="261"/>
    </location>
</feature>
<proteinExistence type="predicted"/>
<evidence type="ECO:0000313" key="13">
    <source>
        <dbReference type="Proteomes" id="UP000190306"/>
    </source>
</evidence>
<dbReference type="SMART" id="SM00448">
    <property type="entry name" value="REC"/>
    <property type="match status" value="1"/>
</dbReference>
<dbReference type="PROSITE" id="PS51755">
    <property type="entry name" value="OMPR_PHOB"/>
    <property type="match status" value="1"/>
</dbReference>
<dbReference type="GO" id="GO:0006355">
    <property type="term" value="P:regulation of DNA-templated transcription"/>
    <property type="evidence" value="ECO:0007669"/>
    <property type="project" value="InterPro"/>
</dbReference>
<dbReference type="GO" id="GO:0005829">
    <property type="term" value="C:cytosol"/>
    <property type="evidence" value="ECO:0007669"/>
    <property type="project" value="TreeGrafter"/>
</dbReference>